<dbReference type="Gene3D" id="3.40.630.30">
    <property type="match status" value="1"/>
</dbReference>
<dbReference type="InterPro" id="IPR016181">
    <property type="entry name" value="Acyl_CoA_acyltransferase"/>
</dbReference>
<protein>
    <submittedName>
        <fullName evidence="2">GNAT family N-acetyltransferase</fullName>
    </submittedName>
</protein>
<comment type="caution">
    <text evidence="2">The sequence shown here is derived from an EMBL/GenBank/DDBJ whole genome shotgun (WGS) entry which is preliminary data.</text>
</comment>
<dbReference type="InterPro" id="IPR000182">
    <property type="entry name" value="GNAT_dom"/>
</dbReference>
<name>A0A942YH06_9BACI</name>
<evidence type="ECO:0000259" key="1">
    <source>
        <dbReference type="PROSITE" id="PS51186"/>
    </source>
</evidence>
<evidence type="ECO:0000313" key="2">
    <source>
        <dbReference type="EMBL" id="MBS4196067.1"/>
    </source>
</evidence>
<dbReference type="AlphaFoldDB" id="A0A942YH06"/>
<dbReference type="GO" id="GO:0016747">
    <property type="term" value="F:acyltransferase activity, transferring groups other than amino-acyl groups"/>
    <property type="evidence" value="ECO:0007669"/>
    <property type="project" value="InterPro"/>
</dbReference>
<dbReference type="InterPro" id="IPR053144">
    <property type="entry name" value="Acetyltransferase_Butenolide"/>
</dbReference>
<dbReference type="Proteomes" id="UP000681414">
    <property type="component" value="Unassembled WGS sequence"/>
</dbReference>
<dbReference type="Pfam" id="PF13508">
    <property type="entry name" value="Acetyltransf_7"/>
    <property type="match status" value="1"/>
</dbReference>
<sequence>MEWFKDNFTISDDIENIDLDVVLLLLSNTYWASDRTKETIEKSINNSMAFGVYDKDKQIGFARVVTDKTVFSWILDVVIDENYRGRGLGKWLMTCILEHPEIKHTSFALATLDAHDFYKKFMFKENTYMRLKKEI</sequence>
<dbReference type="PANTHER" id="PTHR43233">
    <property type="entry name" value="FAMILY N-ACETYLTRANSFERASE, PUTATIVE (AFU_ORTHOLOGUE AFUA_6G03350)-RELATED"/>
    <property type="match status" value="1"/>
</dbReference>
<dbReference type="PANTHER" id="PTHR43233:SF1">
    <property type="entry name" value="FAMILY N-ACETYLTRANSFERASE, PUTATIVE (AFU_ORTHOLOGUE AFUA_6G03350)-RELATED"/>
    <property type="match status" value="1"/>
</dbReference>
<keyword evidence="3" id="KW-1185">Reference proteome</keyword>
<reference evidence="2 3" key="1">
    <citation type="submission" date="2021-05" db="EMBL/GenBank/DDBJ databases">
        <title>Novel Bacillus species.</title>
        <authorList>
            <person name="Liu G."/>
        </authorList>
    </citation>
    <scope>NUCLEOTIDE SEQUENCE [LARGE SCALE GENOMIC DNA]</scope>
    <source>
        <strain evidence="3">FJAT-49780</strain>
    </source>
</reference>
<dbReference type="PROSITE" id="PS51186">
    <property type="entry name" value="GNAT"/>
    <property type="match status" value="1"/>
</dbReference>
<organism evidence="2 3">
    <name type="scientific">Lederbergia citri</name>
    <dbReference type="NCBI Taxonomy" id="2833580"/>
    <lineage>
        <taxon>Bacteria</taxon>
        <taxon>Bacillati</taxon>
        <taxon>Bacillota</taxon>
        <taxon>Bacilli</taxon>
        <taxon>Bacillales</taxon>
        <taxon>Bacillaceae</taxon>
        <taxon>Lederbergia</taxon>
    </lineage>
</organism>
<dbReference type="EMBL" id="JAGYPG010000002">
    <property type="protein sequence ID" value="MBS4196067.1"/>
    <property type="molecule type" value="Genomic_DNA"/>
</dbReference>
<accession>A0A942YH06</accession>
<dbReference type="RefSeq" id="WP_213125230.1">
    <property type="nucleotide sequence ID" value="NZ_JAGYPG010000002.1"/>
</dbReference>
<dbReference type="SUPFAM" id="SSF55729">
    <property type="entry name" value="Acyl-CoA N-acyltransferases (Nat)"/>
    <property type="match status" value="1"/>
</dbReference>
<feature type="domain" description="N-acetyltransferase" evidence="1">
    <location>
        <begin position="8"/>
        <end position="135"/>
    </location>
</feature>
<dbReference type="CDD" id="cd04301">
    <property type="entry name" value="NAT_SF"/>
    <property type="match status" value="1"/>
</dbReference>
<proteinExistence type="predicted"/>
<gene>
    <name evidence="2" type="ORF">KHA97_13455</name>
</gene>
<evidence type="ECO:0000313" key="3">
    <source>
        <dbReference type="Proteomes" id="UP000681414"/>
    </source>
</evidence>